<sequence length="181" mass="21528">MKFLKGCLITFIIFIGICIIGWFSFKSNVLENLESLSGKVKDNWEKYTENIIERNAEFALQQAKNDSLKYYLKNSNELIKSKEYSKELELNEYKLNRILMVNSLKSNLNEKLNLSLDNYNQAVKEYNVYRVTFPNSLIARKTKFQKFYKYFDIRYGIENEKTMARKKERENWIKNGGPLPQ</sequence>
<gene>
    <name evidence="2" type="ORF">G6042_00735</name>
</gene>
<dbReference type="EMBL" id="JAAMPT010000158">
    <property type="protein sequence ID" value="NMH23796.1"/>
    <property type="molecule type" value="Genomic_DNA"/>
</dbReference>
<reference evidence="2 3" key="1">
    <citation type="submission" date="2020-02" db="EMBL/GenBank/DDBJ databases">
        <title>Flavobacterium sp. genome.</title>
        <authorList>
            <person name="Jung H.S."/>
            <person name="Baek J.H."/>
            <person name="Jeon C.O."/>
        </authorList>
    </citation>
    <scope>NUCLEOTIDE SEQUENCE [LARGE SCALE GENOMIC DNA]</scope>
    <source>
        <strain evidence="2 3">SE-s27</strain>
    </source>
</reference>
<feature type="transmembrane region" description="Helical" evidence="1">
    <location>
        <begin position="7"/>
        <end position="25"/>
    </location>
</feature>
<dbReference type="SUPFAM" id="SSF140478">
    <property type="entry name" value="LemA-like"/>
    <property type="match status" value="1"/>
</dbReference>
<dbReference type="RefSeq" id="WP_169522363.1">
    <property type="nucleotide sequence ID" value="NZ_JAAMPT010000158.1"/>
</dbReference>
<proteinExistence type="predicted"/>
<organism evidence="2 3">
    <name type="scientific">Flavobacterium solisilvae</name>
    <dbReference type="NCBI Taxonomy" id="1852019"/>
    <lineage>
        <taxon>Bacteria</taxon>
        <taxon>Pseudomonadati</taxon>
        <taxon>Bacteroidota</taxon>
        <taxon>Flavobacteriia</taxon>
        <taxon>Flavobacteriales</taxon>
        <taxon>Flavobacteriaceae</taxon>
        <taxon>Flavobacterium</taxon>
    </lineage>
</organism>
<protein>
    <submittedName>
        <fullName evidence="2">LemA family protein</fullName>
    </submittedName>
</protein>
<dbReference type="InterPro" id="IPR023353">
    <property type="entry name" value="LemA-like_dom_sf"/>
</dbReference>
<name>A0ABX1QNW6_9FLAO</name>
<evidence type="ECO:0000313" key="3">
    <source>
        <dbReference type="Proteomes" id="UP000767947"/>
    </source>
</evidence>
<keyword evidence="1" id="KW-0472">Membrane</keyword>
<evidence type="ECO:0000313" key="2">
    <source>
        <dbReference type="EMBL" id="NMH23796.1"/>
    </source>
</evidence>
<dbReference type="Gene3D" id="1.20.1440.20">
    <property type="entry name" value="LemA-like domain"/>
    <property type="match status" value="1"/>
</dbReference>
<accession>A0ABX1QNW6</accession>
<keyword evidence="1" id="KW-1133">Transmembrane helix</keyword>
<evidence type="ECO:0000256" key="1">
    <source>
        <dbReference type="SAM" id="Phobius"/>
    </source>
</evidence>
<dbReference type="Proteomes" id="UP000767947">
    <property type="component" value="Unassembled WGS sequence"/>
</dbReference>
<comment type="caution">
    <text evidence="2">The sequence shown here is derived from an EMBL/GenBank/DDBJ whole genome shotgun (WGS) entry which is preliminary data.</text>
</comment>
<keyword evidence="3" id="KW-1185">Reference proteome</keyword>
<keyword evidence="1" id="KW-0812">Transmembrane</keyword>